<dbReference type="InterPro" id="IPR038740">
    <property type="entry name" value="BioF2-like_GNAT_dom"/>
</dbReference>
<name>A0ABR7LHU5_9ACTN</name>
<proteinExistence type="predicted"/>
<dbReference type="EMBL" id="JABVEC010000001">
    <property type="protein sequence ID" value="MBC6464434.1"/>
    <property type="molecule type" value="Genomic_DNA"/>
</dbReference>
<keyword evidence="3" id="KW-1185">Reference proteome</keyword>
<feature type="domain" description="BioF2-like acetyltransferase" evidence="1">
    <location>
        <begin position="154"/>
        <end position="293"/>
    </location>
</feature>
<protein>
    <submittedName>
        <fullName evidence="2">GNAT family N-acetyltransferase</fullName>
    </submittedName>
</protein>
<accession>A0ABR7LHU5</accession>
<comment type="caution">
    <text evidence="2">The sequence shown here is derived from an EMBL/GenBank/DDBJ whole genome shotgun (WGS) entry which is preliminary data.</text>
</comment>
<evidence type="ECO:0000313" key="2">
    <source>
        <dbReference type="EMBL" id="MBC6464434.1"/>
    </source>
</evidence>
<evidence type="ECO:0000259" key="1">
    <source>
        <dbReference type="Pfam" id="PF13480"/>
    </source>
</evidence>
<dbReference type="SUPFAM" id="SSF55729">
    <property type="entry name" value="Acyl-CoA N-acyltransferases (Nat)"/>
    <property type="match status" value="1"/>
</dbReference>
<reference evidence="2 3" key="1">
    <citation type="submission" date="2020-06" db="EMBL/GenBank/DDBJ databases">
        <title>Actinomadura xiongansis sp. nov., isolated from soil of Baiyangdian.</title>
        <authorList>
            <person name="Zhang X."/>
        </authorList>
    </citation>
    <scope>NUCLEOTIDE SEQUENCE [LARGE SCALE GENOMIC DNA]</scope>
    <source>
        <strain evidence="2 3">HBUM206468</strain>
    </source>
</reference>
<dbReference type="RefSeq" id="WP_187241349.1">
    <property type="nucleotide sequence ID" value="NZ_BAAAOK010000011.1"/>
</dbReference>
<gene>
    <name evidence="2" type="ORF">HKK74_02830</name>
</gene>
<dbReference type="Proteomes" id="UP000805614">
    <property type="component" value="Unassembled WGS sequence"/>
</dbReference>
<dbReference type="Gene3D" id="3.40.630.30">
    <property type="match status" value="1"/>
</dbReference>
<dbReference type="Pfam" id="PF13480">
    <property type="entry name" value="Acetyltransf_6"/>
    <property type="match status" value="1"/>
</dbReference>
<dbReference type="InterPro" id="IPR016181">
    <property type="entry name" value="Acyl_CoA_acyltransferase"/>
</dbReference>
<sequence length="356" mass="40512">MKVTLVAPRELGTAELERWRALQRSDPALQNPFMSPEFTAGVSRCRPGVRVAVVEEGQDVVAFFPHERTALGIGHPVGSGLTDLQGIIAPPELRLDAPALLEACRLDVWDFDHLIAHQQTFRPYHSVERAEPIIDLSGGFEAYAEVTRRAAPKSYKTVRYKERKLGREVGEVRYVFASADPAALRLLMRWKSEQYRRTGRMDRFARPWIVRLVEHFHRTGFGMLNILYAGDQPIAANFDLRHRTTVAGWFTAYDTRFAQYSPGLIGNLRLAQACAEHGITEIAMGRGGKRFKEQLKSREIRIAEGRVARARLGAGLHWLRTKPVSVARNAALRDPRLYDRADRVLKTYARMRRRFP</sequence>
<organism evidence="2 3">
    <name type="scientific">Actinomadura alba</name>
    <dbReference type="NCBI Taxonomy" id="406431"/>
    <lineage>
        <taxon>Bacteria</taxon>
        <taxon>Bacillati</taxon>
        <taxon>Actinomycetota</taxon>
        <taxon>Actinomycetes</taxon>
        <taxon>Streptosporangiales</taxon>
        <taxon>Thermomonosporaceae</taxon>
        <taxon>Actinomadura</taxon>
    </lineage>
</organism>
<evidence type="ECO:0000313" key="3">
    <source>
        <dbReference type="Proteomes" id="UP000805614"/>
    </source>
</evidence>